<dbReference type="EMBL" id="JPRO01000015">
    <property type="protein sequence ID" value="KFF01720.1"/>
    <property type="molecule type" value="Genomic_DNA"/>
</dbReference>
<organism evidence="2 3">
    <name type="scientific">Chryseobacterium luteum</name>
    <dbReference type="NCBI Taxonomy" id="421531"/>
    <lineage>
        <taxon>Bacteria</taxon>
        <taxon>Pseudomonadati</taxon>
        <taxon>Bacteroidota</taxon>
        <taxon>Flavobacteriia</taxon>
        <taxon>Flavobacteriales</taxon>
        <taxon>Weeksellaceae</taxon>
        <taxon>Chryseobacterium group</taxon>
        <taxon>Chryseobacterium</taxon>
    </lineage>
</organism>
<dbReference type="eggNOG" id="ENOG5032MMQ">
    <property type="taxonomic scope" value="Bacteria"/>
</dbReference>
<feature type="transmembrane region" description="Helical" evidence="1">
    <location>
        <begin position="78"/>
        <end position="103"/>
    </location>
</feature>
<evidence type="ECO:0000256" key="1">
    <source>
        <dbReference type="SAM" id="Phobius"/>
    </source>
</evidence>
<sequence length="302" mass="36066">MSKKLEFGLLILWFLVFMYKYPVWENLAFYISDITNHVVEIYDISFFCAVFLFPFLLSLLFLYFFRKYKNNYGDIAQWSMKIIIFIAIWSSFDGVFWVCYNFRIFFESYYLLSFLTFFYPIEAYLSLSLVLLFICLFFFAFGKKNSKLTIETIFWILLFFSPIILGSIYLSTQRYRIPEDIKCEKVYQEEIPKKELGVQNDFKLNGGYGYYSFYVNFKPKEKGYLYIKAFKVTTNDLLSDEYLNDWSKSMIDDVTAKIYSGSFTINKGAGDRYCARIELWFKPNSGKEYMVNQKNYIVEGKD</sequence>
<dbReference type="STRING" id="421531.IX38_16770"/>
<dbReference type="AlphaFoldDB" id="A0A085ZBA6"/>
<comment type="caution">
    <text evidence="2">The sequence shown here is derived from an EMBL/GenBank/DDBJ whole genome shotgun (WGS) entry which is preliminary data.</text>
</comment>
<keyword evidence="1" id="KW-0472">Membrane</keyword>
<feature type="transmembrane region" description="Helical" evidence="1">
    <location>
        <begin position="153"/>
        <end position="172"/>
    </location>
</feature>
<dbReference type="Proteomes" id="UP000028703">
    <property type="component" value="Unassembled WGS sequence"/>
</dbReference>
<dbReference type="RefSeq" id="WP_034706618.1">
    <property type="nucleotide sequence ID" value="NZ_JPRO01000015.1"/>
</dbReference>
<proteinExistence type="predicted"/>
<evidence type="ECO:0000313" key="2">
    <source>
        <dbReference type="EMBL" id="KFF01720.1"/>
    </source>
</evidence>
<protein>
    <submittedName>
        <fullName evidence="2">Uncharacterized protein</fullName>
    </submittedName>
</protein>
<keyword evidence="1" id="KW-1133">Transmembrane helix</keyword>
<keyword evidence="3" id="KW-1185">Reference proteome</keyword>
<accession>A0A085ZBA6</accession>
<keyword evidence="1" id="KW-0812">Transmembrane</keyword>
<gene>
    <name evidence="2" type="ORF">IX38_16770</name>
</gene>
<feature type="transmembrane region" description="Helical" evidence="1">
    <location>
        <begin position="7"/>
        <end position="24"/>
    </location>
</feature>
<feature type="transmembrane region" description="Helical" evidence="1">
    <location>
        <begin position="44"/>
        <end position="66"/>
    </location>
</feature>
<dbReference type="OrthoDB" id="1250632at2"/>
<evidence type="ECO:0000313" key="3">
    <source>
        <dbReference type="Proteomes" id="UP000028703"/>
    </source>
</evidence>
<feature type="transmembrane region" description="Helical" evidence="1">
    <location>
        <begin position="123"/>
        <end position="141"/>
    </location>
</feature>
<name>A0A085ZBA6_9FLAO</name>
<reference evidence="2 3" key="1">
    <citation type="submission" date="2014-07" db="EMBL/GenBank/DDBJ databases">
        <title>Genome of Chryseobacterium luteum DSM 18605.</title>
        <authorList>
            <person name="Stropko S.J."/>
            <person name="Pipes S.E."/>
            <person name="Newman J.D."/>
        </authorList>
    </citation>
    <scope>NUCLEOTIDE SEQUENCE [LARGE SCALE GENOMIC DNA]</scope>
    <source>
        <strain evidence="2 3">DSM 18605</strain>
    </source>
</reference>